<dbReference type="PANTHER" id="PTHR31528">
    <property type="entry name" value="4-AMINO-5-HYDROXYMETHYL-2-METHYLPYRIMIDINE PHOSPHATE SYNTHASE THI11-RELATED"/>
    <property type="match status" value="1"/>
</dbReference>
<feature type="domain" description="SsuA/THI5-like" evidence="2">
    <location>
        <begin position="47"/>
        <end position="250"/>
    </location>
</feature>
<dbReference type="SUPFAM" id="SSF53850">
    <property type="entry name" value="Periplasmic binding protein-like II"/>
    <property type="match status" value="1"/>
</dbReference>
<evidence type="ECO:0000313" key="4">
    <source>
        <dbReference type="Proteomes" id="UP000184436"/>
    </source>
</evidence>
<dbReference type="Proteomes" id="UP000184436">
    <property type="component" value="Unassembled WGS sequence"/>
</dbReference>
<dbReference type="PANTHER" id="PTHR31528:SF3">
    <property type="entry name" value="THIAMINE BIOSYNTHESIS PROTEIN HI_0357-RELATED"/>
    <property type="match status" value="1"/>
</dbReference>
<dbReference type="Gene3D" id="3.40.190.10">
    <property type="entry name" value="Periplasmic binding protein-like II"/>
    <property type="match status" value="2"/>
</dbReference>
<name>A0A1M5AHN3_9BACE</name>
<keyword evidence="1" id="KW-0732">Signal</keyword>
<dbReference type="RefSeq" id="WP_073349802.1">
    <property type="nucleotide sequence ID" value="NZ_FQVD01000015.1"/>
</dbReference>
<protein>
    <submittedName>
        <fullName evidence="3">NitT/TauT family transport system substrate-binding protein</fullName>
    </submittedName>
</protein>
<dbReference type="GO" id="GO:0009228">
    <property type="term" value="P:thiamine biosynthetic process"/>
    <property type="evidence" value="ECO:0007669"/>
    <property type="project" value="InterPro"/>
</dbReference>
<keyword evidence="4" id="KW-1185">Reference proteome</keyword>
<evidence type="ECO:0000313" key="3">
    <source>
        <dbReference type="EMBL" id="SHF29624.1"/>
    </source>
</evidence>
<gene>
    <name evidence="3" type="ORF">SAMN05444349_11567</name>
</gene>
<dbReference type="PROSITE" id="PS51257">
    <property type="entry name" value="PROKAR_LIPOPROTEIN"/>
    <property type="match status" value="1"/>
</dbReference>
<reference evidence="3 4" key="1">
    <citation type="submission" date="2016-11" db="EMBL/GenBank/DDBJ databases">
        <authorList>
            <person name="Jaros S."/>
            <person name="Januszkiewicz K."/>
            <person name="Wedrychowicz H."/>
        </authorList>
    </citation>
    <scope>NUCLEOTIDE SEQUENCE [LARGE SCALE GENOMIC DNA]</scope>
    <source>
        <strain evidence="3 4">DSM 26883</strain>
    </source>
</reference>
<dbReference type="Pfam" id="PF09084">
    <property type="entry name" value="NMT1"/>
    <property type="match status" value="1"/>
</dbReference>
<feature type="chain" id="PRO_5030031249" evidence="1">
    <location>
        <begin position="19"/>
        <end position="321"/>
    </location>
</feature>
<dbReference type="InterPro" id="IPR015168">
    <property type="entry name" value="SsuA/THI5"/>
</dbReference>
<dbReference type="EMBL" id="FQVD01000015">
    <property type="protein sequence ID" value="SHF29624.1"/>
    <property type="molecule type" value="Genomic_DNA"/>
</dbReference>
<dbReference type="OrthoDB" id="9815602at2"/>
<evidence type="ECO:0000259" key="2">
    <source>
        <dbReference type="Pfam" id="PF09084"/>
    </source>
</evidence>
<proteinExistence type="predicted"/>
<organism evidence="3 4">
    <name type="scientific">Bacteroides faecichinchillae</name>
    <dbReference type="NCBI Taxonomy" id="871325"/>
    <lineage>
        <taxon>Bacteria</taxon>
        <taxon>Pseudomonadati</taxon>
        <taxon>Bacteroidota</taxon>
        <taxon>Bacteroidia</taxon>
        <taxon>Bacteroidales</taxon>
        <taxon>Bacteroidaceae</taxon>
        <taxon>Bacteroides</taxon>
    </lineage>
</organism>
<sequence length="321" mass="36175">MKKLILVFCILLSFLSSCQRKKGESFFLPSSELQPLTLGMMPTLEGLPYYIAQKQGIYDSLGLNLTIFPFYSANDRDAAFQAHQVDGIITDYSSAVILQASHHTNLRLIQKNDSYFCFIVSKESNINQLKQLKEKNIAVSRNTIIEYATDLLLDKAGIKSSEINKPEIGQIPLRLQMLDFKQLDASFLPDPAASLAMDNGHRSLVSTRELDIDFTVTAFSLKALNEKRREIELLITGYNLGVGYIKTHPQKEWEQVLVEIGVPKNLTGLIALPAYKKATRPSPEAIEKAVNWLKANHRIPKSYRANNLIDTTYIHSEPTIM</sequence>
<dbReference type="STRING" id="871325.SAMN05444349_11567"/>
<dbReference type="InterPro" id="IPR027939">
    <property type="entry name" value="NMT1/THI5"/>
</dbReference>
<evidence type="ECO:0000256" key="1">
    <source>
        <dbReference type="SAM" id="SignalP"/>
    </source>
</evidence>
<dbReference type="AlphaFoldDB" id="A0A1M5AHN3"/>
<accession>A0A1M5AHN3</accession>
<feature type="signal peptide" evidence="1">
    <location>
        <begin position="1"/>
        <end position="18"/>
    </location>
</feature>